<dbReference type="PANTHER" id="PTHR35113:SF1">
    <property type="entry name" value="FERREDOXIN-THIOREDOXIN REDUCTASE CATALYTIC CHAIN, CHLOROPLASTIC"/>
    <property type="match status" value="1"/>
</dbReference>
<evidence type="ECO:0000259" key="14">
    <source>
        <dbReference type="PROSITE" id="PS50903"/>
    </source>
</evidence>
<evidence type="ECO:0000256" key="12">
    <source>
        <dbReference type="ARBA" id="ARBA00030295"/>
    </source>
</evidence>
<comment type="similarity">
    <text evidence="3">Belongs to the ferredoxin thioredoxin reductase beta subunit family.</text>
</comment>
<protein>
    <recommendedName>
        <fullName evidence="4">ferredoxin:thioredoxin reductase</fullName>
        <ecNumber evidence="4">1.8.7.2</ecNumber>
    </recommendedName>
    <alternativeName>
        <fullName evidence="12">Ferredoxin-thioredoxin reductase subunit B</fullName>
    </alternativeName>
</protein>
<keyword evidence="7" id="KW-0560">Oxidoreductase</keyword>
<comment type="catalytic activity">
    <reaction evidence="13">
        <text>[thioredoxin]-disulfide + 2 reduced [2Fe-2S]-[ferredoxin] + 2 H(+) = [thioredoxin]-dithiol + 2 oxidized [2Fe-2S]-[ferredoxin]</text>
        <dbReference type="Rhea" id="RHEA:42336"/>
        <dbReference type="Rhea" id="RHEA-COMP:10000"/>
        <dbReference type="Rhea" id="RHEA-COMP:10001"/>
        <dbReference type="Rhea" id="RHEA-COMP:10698"/>
        <dbReference type="Rhea" id="RHEA-COMP:10700"/>
        <dbReference type="ChEBI" id="CHEBI:15378"/>
        <dbReference type="ChEBI" id="CHEBI:29950"/>
        <dbReference type="ChEBI" id="CHEBI:33737"/>
        <dbReference type="ChEBI" id="CHEBI:33738"/>
        <dbReference type="ChEBI" id="CHEBI:50058"/>
        <dbReference type="EC" id="1.8.7.2"/>
    </reaction>
</comment>
<organism evidence="15 16">
    <name type="scientific">miscellaneous Crenarchaeota group-1 archaeon SG8-32-3</name>
    <dbReference type="NCBI Taxonomy" id="1685125"/>
    <lineage>
        <taxon>Archaea</taxon>
        <taxon>Candidatus Bathyarchaeota</taxon>
        <taxon>MCG-1</taxon>
    </lineage>
</organism>
<dbReference type="PROSITE" id="PS50903">
    <property type="entry name" value="RUBREDOXIN_LIKE"/>
    <property type="match status" value="1"/>
</dbReference>
<evidence type="ECO:0000256" key="1">
    <source>
        <dbReference type="ARBA" id="ARBA00001966"/>
    </source>
</evidence>
<dbReference type="PATRIC" id="fig|1685125.3.peg.488"/>
<dbReference type="EMBL" id="LFWV01000023">
    <property type="protein sequence ID" value="KON31811.1"/>
    <property type="molecule type" value="Genomic_DNA"/>
</dbReference>
<name>A0A0M0BUF6_9ARCH</name>
<proteinExistence type="inferred from homology"/>
<dbReference type="Gene3D" id="3.90.460.10">
    <property type="entry name" value="Ferredoxin thioredoxin reductase catalytic beta subunit"/>
    <property type="match status" value="1"/>
</dbReference>
<accession>A0A0M0BUF6</accession>
<dbReference type="Pfam" id="PF21349">
    <property type="entry name" value="RUBY_RBDX"/>
    <property type="match status" value="1"/>
</dbReference>
<keyword evidence="5" id="KW-0004">4Fe-4S</keyword>
<gene>
    <name evidence="15" type="ORF">AC478_02155</name>
</gene>
<evidence type="ECO:0000256" key="4">
    <source>
        <dbReference type="ARBA" id="ARBA00012358"/>
    </source>
</evidence>
<evidence type="ECO:0000313" key="15">
    <source>
        <dbReference type="EMBL" id="KON31811.1"/>
    </source>
</evidence>
<dbReference type="InterPro" id="IPR036644">
    <property type="entry name" value="FTR_bsu_sf"/>
</dbReference>
<dbReference type="AlphaFoldDB" id="A0A0M0BUF6"/>
<dbReference type="EC" id="1.8.7.2" evidence="4"/>
<keyword evidence="10" id="KW-1015">Disulfide bond</keyword>
<evidence type="ECO:0000256" key="10">
    <source>
        <dbReference type="ARBA" id="ARBA00023157"/>
    </source>
</evidence>
<comment type="caution">
    <text evidence="15">The sequence shown here is derived from an EMBL/GenBank/DDBJ whole genome shotgun (WGS) entry which is preliminary data.</text>
</comment>
<evidence type="ECO:0000256" key="11">
    <source>
        <dbReference type="ARBA" id="ARBA00026011"/>
    </source>
</evidence>
<dbReference type="GO" id="GO:0016730">
    <property type="term" value="F:oxidoreductase activity, acting on iron-sulfur proteins as donors"/>
    <property type="evidence" value="ECO:0007669"/>
    <property type="project" value="InterPro"/>
</dbReference>
<dbReference type="Pfam" id="PF02943">
    <property type="entry name" value="FeThRed_B"/>
    <property type="match status" value="1"/>
</dbReference>
<evidence type="ECO:0000256" key="7">
    <source>
        <dbReference type="ARBA" id="ARBA00023002"/>
    </source>
</evidence>
<keyword evidence="8" id="KW-0408">Iron</keyword>
<dbReference type="GO" id="GO:0005506">
    <property type="term" value="F:iron ion binding"/>
    <property type="evidence" value="ECO:0007669"/>
    <property type="project" value="InterPro"/>
</dbReference>
<dbReference type="GO" id="GO:0051539">
    <property type="term" value="F:4 iron, 4 sulfur cluster binding"/>
    <property type="evidence" value="ECO:0007669"/>
    <property type="project" value="UniProtKB-KW"/>
</dbReference>
<dbReference type="InterPro" id="IPR004209">
    <property type="entry name" value="FTR_bsu"/>
</dbReference>
<comment type="function">
    <text evidence="2">Catalytic subunit of the ferredoxin-thioredoxin reductase (FTR), which catalyzes the two-electron reduction of thioredoxins by the electrons provided by reduced ferredoxin.</text>
</comment>
<dbReference type="Proteomes" id="UP000054016">
    <property type="component" value="Unassembled WGS sequence"/>
</dbReference>
<dbReference type="SUPFAM" id="SSF57802">
    <property type="entry name" value="Rubredoxin-like"/>
    <property type="match status" value="1"/>
</dbReference>
<keyword evidence="9" id="KW-0411">Iron-sulfur</keyword>
<evidence type="ECO:0000313" key="16">
    <source>
        <dbReference type="Proteomes" id="UP000054016"/>
    </source>
</evidence>
<feature type="domain" description="Rubredoxin-like" evidence="14">
    <location>
        <begin position="144"/>
        <end position="178"/>
    </location>
</feature>
<sequence>MTEITLEMVRQRAEADARTYGYYLNPDPKFLQSLLEGLKRNEERYGYPSCPCRLASGKFEVDRDIICPCDYRDPDVTEFGACYCALYVRKDVQEGKTELNPVPERRPLEKQAKAYGATTSETKIKAETVIPSTGTITETPKNKPKLWYCKQCGYVVFRDEPPYTCPICKAKREMFAEIETRIDFTG</sequence>
<comment type="cofactor">
    <cofactor evidence="1">
        <name>[4Fe-4S] cluster</name>
        <dbReference type="ChEBI" id="CHEBI:49883"/>
    </cofactor>
</comment>
<evidence type="ECO:0000256" key="13">
    <source>
        <dbReference type="ARBA" id="ARBA00048150"/>
    </source>
</evidence>
<evidence type="ECO:0000256" key="2">
    <source>
        <dbReference type="ARBA" id="ARBA00003945"/>
    </source>
</evidence>
<keyword evidence="6" id="KW-0479">Metal-binding</keyword>
<evidence type="ECO:0000256" key="9">
    <source>
        <dbReference type="ARBA" id="ARBA00023014"/>
    </source>
</evidence>
<evidence type="ECO:0000256" key="3">
    <source>
        <dbReference type="ARBA" id="ARBA00007941"/>
    </source>
</evidence>
<dbReference type="InterPro" id="IPR024934">
    <property type="entry name" value="Rubredoxin-like_dom"/>
</dbReference>
<evidence type="ECO:0000256" key="6">
    <source>
        <dbReference type="ARBA" id="ARBA00022723"/>
    </source>
</evidence>
<dbReference type="PANTHER" id="PTHR35113">
    <property type="entry name" value="FERREDOXIN-THIOREDOXIN REDUCTASE CATALYTIC CHAIN, CHLOROPLASTIC"/>
    <property type="match status" value="1"/>
</dbReference>
<evidence type="ECO:0000256" key="8">
    <source>
        <dbReference type="ARBA" id="ARBA00023004"/>
    </source>
</evidence>
<reference evidence="16" key="1">
    <citation type="submission" date="2015-06" db="EMBL/GenBank/DDBJ databases">
        <title>New insights into the roles of widespread benthic archaea in carbon and nitrogen cycling.</title>
        <authorList>
            <person name="Lazar C.S."/>
            <person name="Baker B.J."/>
            <person name="Seitz K.W."/>
            <person name="Hyde A.S."/>
            <person name="Dick G.J."/>
            <person name="Hinrichs K.-U."/>
            <person name="Teske A.P."/>
        </authorList>
    </citation>
    <scope>NUCLEOTIDE SEQUENCE [LARGE SCALE GENOMIC DNA]</scope>
</reference>
<dbReference type="SUPFAM" id="SSF57662">
    <property type="entry name" value="Ferredoxin thioredoxin reductase (FTR), catalytic beta chain"/>
    <property type="match status" value="1"/>
</dbReference>
<dbReference type="Gene3D" id="2.20.28.10">
    <property type="match status" value="1"/>
</dbReference>
<comment type="subunit">
    <text evidence="11">Heterodimer of subunit A (variable subunit) and subunit B (catalytic subunit). Heterodimeric FTR forms a complex with ferredoxin and thioredoxin.</text>
</comment>
<evidence type="ECO:0000256" key="5">
    <source>
        <dbReference type="ARBA" id="ARBA00022485"/>
    </source>
</evidence>
<dbReference type="InterPro" id="IPR048574">
    <property type="entry name" value="RUBY_RBDX"/>
</dbReference>